<dbReference type="EMBL" id="KI546090">
    <property type="protein sequence ID" value="EST45602.1"/>
    <property type="molecule type" value="Genomic_DNA"/>
</dbReference>
<dbReference type="VEuPathDB" id="GiardiaDB:SS50377_20451"/>
<reference evidence="2" key="2">
    <citation type="submission" date="2020-12" db="EMBL/GenBank/DDBJ databases">
        <title>New Spironucleus salmonicida genome in near-complete chromosomes.</title>
        <authorList>
            <person name="Xu F."/>
            <person name="Kurt Z."/>
            <person name="Jimenez-Gonzalez A."/>
            <person name="Astvaldsson A."/>
            <person name="Andersson J.O."/>
            <person name="Svard S.G."/>
        </authorList>
    </citation>
    <scope>NUCLEOTIDE SEQUENCE</scope>
    <source>
        <strain evidence="2">ATCC 50377</strain>
    </source>
</reference>
<evidence type="ECO:0000313" key="2">
    <source>
        <dbReference type="EMBL" id="KAH0577101.1"/>
    </source>
</evidence>
<dbReference type="EMBL" id="AUWU02000001">
    <property type="protein sequence ID" value="KAH0577101.1"/>
    <property type="molecule type" value="Genomic_DNA"/>
</dbReference>
<organism evidence="1">
    <name type="scientific">Spironucleus salmonicida</name>
    <dbReference type="NCBI Taxonomy" id="348837"/>
    <lineage>
        <taxon>Eukaryota</taxon>
        <taxon>Metamonada</taxon>
        <taxon>Diplomonadida</taxon>
        <taxon>Hexamitidae</taxon>
        <taxon>Hexamitinae</taxon>
        <taxon>Spironucleus</taxon>
    </lineage>
</organism>
<dbReference type="AlphaFoldDB" id="V6LLS4"/>
<protein>
    <submittedName>
        <fullName evidence="1">Uncharacterized protein</fullName>
    </submittedName>
</protein>
<sequence>MKNKFFTLQEENEPVRQDKIQLKIKPIIQCISQNSSVSIVDIQHLSAFSNLSQSNSSSDIKWHESEQLEVDEFDIIRLFSSSTE</sequence>
<name>V6LLS4_9EUKA</name>
<evidence type="ECO:0000313" key="3">
    <source>
        <dbReference type="Proteomes" id="UP000018208"/>
    </source>
</evidence>
<gene>
    <name evidence="1" type="ORF">SS50377_14452</name>
    <name evidence="2" type="ORF">SS50377_20451</name>
</gene>
<dbReference type="Proteomes" id="UP000018208">
    <property type="component" value="Unassembled WGS sequence"/>
</dbReference>
<accession>V6LLS4</accession>
<keyword evidence="3" id="KW-1185">Reference proteome</keyword>
<reference evidence="1 2" key="1">
    <citation type="journal article" date="2014" name="PLoS Genet.">
        <title>The Genome of Spironucleus salmonicida Highlights a Fish Pathogen Adapted to Fluctuating Environments.</title>
        <authorList>
            <person name="Xu F."/>
            <person name="Jerlstrom-Hultqvist J."/>
            <person name="Einarsson E."/>
            <person name="Astvaldsson A."/>
            <person name="Svard S.G."/>
            <person name="Andersson J.O."/>
        </authorList>
    </citation>
    <scope>NUCLEOTIDE SEQUENCE</scope>
    <source>
        <strain evidence="2">ATCC 50377</strain>
    </source>
</reference>
<evidence type="ECO:0000313" key="1">
    <source>
        <dbReference type="EMBL" id="EST45602.1"/>
    </source>
</evidence>
<proteinExistence type="predicted"/>